<evidence type="ECO:0000313" key="3">
    <source>
        <dbReference type="Proteomes" id="UP000823775"/>
    </source>
</evidence>
<dbReference type="Proteomes" id="UP000823775">
    <property type="component" value="Unassembled WGS sequence"/>
</dbReference>
<comment type="caution">
    <text evidence="2">The sequence shown here is derived from an EMBL/GenBank/DDBJ whole genome shotgun (WGS) entry which is preliminary data.</text>
</comment>
<keyword evidence="3" id="KW-1185">Reference proteome</keyword>
<proteinExistence type="predicted"/>
<evidence type="ECO:0000313" key="2">
    <source>
        <dbReference type="EMBL" id="MCD7449107.1"/>
    </source>
</evidence>
<gene>
    <name evidence="2" type="ORF">HAX54_049221</name>
</gene>
<dbReference type="EMBL" id="JACEIK010000083">
    <property type="protein sequence ID" value="MCD7449107.1"/>
    <property type="molecule type" value="Genomic_DNA"/>
</dbReference>
<evidence type="ECO:0000256" key="1">
    <source>
        <dbReference type="SAM" id="MobiDB-lite"/>
    </source>
</evidence>
<feature type="region of interest" description="Disordered" evidence="1">
    <location>
        <begin position="15"/>
        <end position="35"/>
    </location>
</feature>
<name>A0ABS8RR61_DATST</name>
<feature type="non-terminal residue" evidence="2">
    <location>
        <position position="1"/>
    </location>
</feature>
<sequence length="66" mass="6939">QNPISNLYYSATSPTVELSVDPAKKKRGRSKKTPVAQIPSVVNCVDPGVGGINGVASSKNRSKKGR</sequence>
<reference evidence="2 3" key="1">
    <citation type="journal article" date="2021" name="BMC Genomics">
        <title>Datura genome reveals duplications of psychoactive alkaloid biosynthetic genes and high mutation rate following tissue culture.</title>
        <authorList>
            <person name="Rajewski A."/>
            <person name="Carter-House D."/>
            <person name="Stajich J."/>
            <person name="Litt A."/>
        </authorList>
    </citation>
    <scope>NUCLEOTIDE SEQUENCE [LARGE SCALE GENOMIC DNA]</scope>
    <source>
        <strain evidence="2">AR-01</strain>
    </source>
</reference>
<accession>A0ABS8RR61</accession>
<organism evidence="2 3">
    <name type="scientific">Datura stramonium</name>
    <name type="common">Jimsonweed</name>
    <name type="synonym">Common thornapple</name>
    <dbReference type="NCBI Taxonomy" id="4076"/>
    <lineage>
        <taxon>Eukaryota</taxon>
        <taxon>Viridiplantae</taxon>
        <taxon>Streptophyta</taxon>
        <taxon>Embryophyta</taxon>
        <taxon>Tracheophyta</taxon>
        <taxon>Spermatophyta</taxon>
        <taxon>Magnoliopsida</taxon>
        <taxon>eudicotyledons</taxon>
        <taxon>Gunneridae</taxon>
        <taxon>Pentapetalae</taxon>
        <taxon>asterids</taxon>
        <taxon>lamiids</taxon>
        <taxon>Solanales</taxon>
        <taxon>Solanaceae</taxon>
        <taxon>Solanoideae</taxon>
        <taxon>Datureae</taxon>
        <taxon>Datura</taxon>
    </lineage>
</organism>
<protein>
    <submittedName>
        <fullName evidence="2">Uncharacterized protein</fullName>
    </submittedName>
</protein>